<dbReference type="PIRSF" id="PIRSF037263">
    <property type="entry name" value="DUF951_bac"/>
    <property type="match status" value="1"/>
</dbReference>
<name>A0A2M8QB36_9CHLR</name>
<accession>A0A2M8QB36</accession>
<organism evidence="1 2">
    <name type="scientific">Candidatus Thermofonsia Clade 3 bacterium</name>
    <dbReference type="NCBI Taxonomy" id="2364212"/>
    <lineage>
        <taxon>Bacteria</taxon>
        <taxon>Bacillati</taxon>
        <taxon>Chloroflexota</taxon>
        <taxon>Candidatus Thermofontia</taxon>
        <taxon>Candidatus Thermofonsia Clade 3</taxon>
    </lineage>
</organism>
<dbReference type="PANTHER" id="PTHR38455:SF1">
    <property type="entry name" value="DUF951 DOMAIN-CONTAINING PROTEIN"/>
    <property type="match status" value="1"/>
</dbReference>
<dbReference type="InterPro" id="IPR009296">
    <property type="entry name" value="DUF951"/>
</dbReference>
<evidence type="ECO:0000313" key="1">
    <source>
        <dbReference type="EMBL" id="PJF47016.1"/>
    </source>
</evidence>
<reference evidence="1 2" key="1">
    <citation type="submission" date="2017-11" db="EMBL/GenBank/DDBJ databases">
        <title>Evolution of Phototrophy in the Chloroflexi Phylum Driven by Horizontal Gene Transfer.</title>
        <authorList>
            <person name="Ward L.M."/>
            <person name="Hemp J."/>
            <person name="Shih P.M."/>
            <person name="Mcglynn S.E."/>
            <person name="Fischer W."/>
        </authorList>
    </citation>
    <scope>NUCLEOTIDE SEQUENCE [LARGE SCALE GENOMIC DNA]</scope>
    <source>
        <strain evidence="1">JP3_7</strain>
    </source>
</reference>
<dbReference type="EMBL" id="PGTN01000074">
    <property type="protein sequence ID" value="PJF47016.1"/>
    <property type="molecule type" value="Genomic_DNA"/>
</dbReference>
<proteinExistence type="predicted"/>
<evidence type="ECO:0000313" key="2">
    <source>
        <dbReference type="Proteomes" id="UP000230790"/>
    </source>
</evidence>
<gene>
    <name evidence="1" type="ORF">CUN48_10860</name>
</gene>
<comment type="caution">
    <text evidence="1">The sequence shown here is derived from an EMBL/GenBank/DDBJ whole genome shotgun (WGS) entry which is preliminary data.</text>
</comment>
<protein>
    <submittedName>
        <fullName evidence="1">DUF951 domain-containing protein</fullName>
    </submittedName>
</protein>
<sequence>MAFIRVTPIQVGDVVRLRKPHPCGSYDWTVLRIGADIGLKCHTCGRRVLLTRREFERRLERVVSAAQPTR</sequence>
<dbReference type="PANTHER" id="PTHR38455">
    <property type="entry name" value="HYPOTHETICAL CYTOSOLIC PROTEIN"/>
    <property type="match status" value="1"/>
</dbReference>
<dbReference type="Proteomes" id="UP000230790">
    <property type="component" value="Unassembled WGS sequence"/>
</dbReference>
<dbReference type="Pfam" id="PF06107">
    <property type="entry name" value="DUF951"/>
    <property type="match status" value="1"/>
</dbReference>
<dbReference type="AlphaFoldDB" id="A0A2M8QB36"/>